<dbReference type="EMBL" id="NEVQ01000022">
    <property type="protein sequence ID" value="OZI50740.1"/>
    <property type="molecule type" value="Genomic_DNA"/>
</dbReference>
<proteinExistence type="predicted"/>
<name>A0A261TNY7_9BORD</name>
<dbReference type="NCBIfam" id="NF010451">
    <property type="entry name" value="PRK13877.1"/>
    <property type="match status" value="1"/>
</dbReference>
<keyword evidence="2" id="KW-1185">Reference proteome</keyword>
<accession>A0A261TNY7</accession>
<dbReference type="AlphaFoldDB" id="A0A261TNY7"/>
<evidence type="ECO:0000313" key="1">
    <source>
        <dbReference type="EMBL" id="OZI50740.1"/>
    </source>
</evidence>
<organism evidence="1 2">
    <name type="scientific">Bordetella genomosp. 4</name>
    <dbReference type="NCBI Taxonomy" id="463044"/>
    <lineage>
        <taxon>Bacteria</taxon>
        <taxon>Pseudomonadati</taxon>
        <taxon>Pseudomonadota</taxon>
        <taxon>Betaproteobacteria</taxon>
        <taxon>Burkholderiales</taxon>
        <taxon>Alcaligenaceae</taxon>
        <taxon>Bordetella</taxon>
    </lineage>
</organism>
<dbReference type="Pfam" id="PF21983">
    <property type="entry name" value="NikA-like"/>
    <property type="match status" value="1"/>
</dbReference>
<gene>
    <name evidence="1" type="ORF">CAL20_23190</name>
</gene>
<dbReference type="Proteomes" id="UP000216885">
    <property type="component" value="Unassembled WGS sequence"/>
</dbReference>
<dbReference type="RefSeq" id="WP_094839145.1">
    <property type="nucleotide sequence ID" value="NZ_NEVQ01000022.1"/>
</dbReference>
<dbReference type="InterPro" id="IPR053842">
    <property type="entry name" value="NikA-like"/>
</dbReference>
<sequence length="127" mass="14001">MADETKPTRKGSPPIKVYCLPDERRAIEEKAAAAGMSLSAYLLAVGQGYKITGVVDYEHVRELARINGDLGRLGGLLKLWLTDDLRTARFGDATILAVLTKIEEKQDELGKVMMGVVRPRAELVFSR</sequence>
<evidence type="ECO:0000313" key="2">
    <source>
        <dbReference type="Proteomes" id="UP000216885"/>
    </source>
</evidence>
<comment type="caution">
    <text evidence="1">The sequence shown here is derived from an EMBL/GenBank/DDBJ whole genome shotgun (WGS) entry which is preliminary data.</text>
</comment>
<protein>
    <submittedName>
        <fullName evidence="1">Conjugal transfer protein TraJ</fullName>
    </submittedName>
</protein>
<reference evidence="1 2" key="1">
    <citation type="submission" date="2017-05" db="EMBL/GenBank/DDBJ databases">
        <title>Complete and WGS of Bordetella genogroups.</title>
        <authorList>
            <person name="Spilker T."/>
            <person name="LiPuma J."/>
        </authorList>
    </citation>
    <scope>NUCLEOTIDE SEQUENCE [LARGE SCALE GENOMIC DNA]</scope>
    <source>
        <strain evidence="1 2">AU9919</strain>
    </source>
</reference>